<dbReference type="EMBL" id="JACOPL010000026">
    <property type="protein sequence ID" value="MBC5726727.1"/>
    <property type="molecule type" value="Genomic_DNA"/>
</dbReference>
<reference evidence="1" key="1">
    <citation type="submission" date="2020-08" db="EMBL/GenBank/DDBJ databases">
        <title>Genome public.</title>
        <authorList>
            <person name="Liu C."/>
            <person name="Sun Q."/>
        </authorList>
    </citation>
    <scope>NUCLEOTIDE SEQUENCE</scope>
    <source>
        <strain evidence="1">NSJ-28</strain>
    </source>
</reference>
<sequence length="205" mass="23205">MTWEEIQKAALDKVFSRTNYGVEVALDSADVADYVKAMPKAARFAMIDLAEVMPIYRSVEQELPERADGYRLFRVRELAPDFMRLCPDRLTVMGKSNTFRRINDYQFDGDDLLYVPGSYTGTLVIWYEALPEDIDEDTPGETTFSLSEEAQRAVPLYIASQIFKEDDISMAVQYLNEYENVKAMLNARSSQTASGGGFTSVLGWV</sequence>
<proteinExistence type="predicted"/>
<dbReference type="AlphaFoldDB" id="A0A923LZ98"/>
<organism evidence="1 2">
    <name type="scientific">Agathobaculum faecis</name>
    <dbReference type="NCBI Taxonomy" id="2763013"/>
    <lineage>
        <taxon>Bacteria</taxon>
        <taxon>Bacillati</taxon>
        <taxon>Bacillota</taxon>
        <taxon>Clostridia</taxon>
        <taxon>Eubacteriales</taxon>
        <taxon>Butyricicoccaceae</taxon>
        <taxon>Agathobaculum</taxon>
    </lineage>
</organism>
<name>A0A923LZ98_9FIRM</name>
<dbReference type="RefSeq" id="WP_186950411.1">
    <property type="nucleotide sequence ID" value="NZ_JACOPL010000026.1"/>
</dbReference>
<accession>A0A923LZ98</accession>
<evidence type="ECO:0000313" key="1">
    <source>
        <dbReference type="EMBL" id="MBC5726727.1"/>
    </source>
</evidence>
<keyword evidence="2" id="KW-1185">Reference proteome</keyword>
<dbReference type="Proteomes" id="UP000606499">
    <property type="component" value="Unassembled WGS sequence"/>
</dbReference>
<gene>
    <name evidence="1" type="ORF">H8S45_14855</name>
</gene>
<evidence type="ECO:0000313" key="2">
    <source>
        <dbReference type="Proteomes" id="UP000606499"/>
    </source>
</evidence>
<protein>
    <submittedName>
        <fullName evidence="1">Uncharacterized protein</fullName>
    </submittedName>
</protein>
<comment type="caution">
    <text evidence="1">The sequence shown here is derived from an EMBL/GenBank/DDBJ whole genome shotgun (WGS) entry which is preliminary data.</text>
</comment>